<dbReference type="Proteomes" id="UP000280696">
    <property type="component" value="Unassembled WGS sequence"/>
</dbReference>
<accession>A0A3A9ARU9</accession>
<dbReference type="SUPFAM" id="SSF47413">
    <property type="entry name" value="lambda repressor-like DNA-binding domains"/>
    <property type="match status" value="1"/>
</dbReference>
<dbReference type="SMART" id="SM00530">
    <property type="entry name" value="HTH_XRE"/>
    <property type="match status" value="1"/>
</dbReference>
<protein>
    <submittedName>
        <fullName evidence="2">XRE family transcriptional regulator</fullName>
    </submittedName>
</protein>
<dbReference type="RefSeq" id="WP_120466088.1">
    <property type="nucleotide sequence ID" value="NZ_RAYQ01000001.1"/>
</dbReference>
<dbReference type="GO" id="GO:0003677">
    <property type="term" value="F:DNA binding"/>
    <property type="evidence" value="ECO:0007669"/>
    <property type="project" value="InterPro"/>
</dbReference>
<proteinExistence type="predicted"/>
<evidence type="ECO:0000313" key="2">
    <source>
        <dbReference type="EMBL" id="RKI94260.1"/>
    </source>
</evidence>
<evidence type="ECO:0000259" key="1">
    <source>
        <dbReference type="PROSITE" id="PS50943"/>
    </source>
</evidence>
<dbReference type="CDD" id="cd00093">
    <property type="entry name" value="HTH_XRE"/>
    <property type="match status" value="1"/>
</dbReference>
<name>A0A3A9ARU9_9FIRM</name>
<dbReference type="Gene3D" id="1.10.260.40">
    <property type="entry name" value="lambda repressor-like DNA-binding domains"/>
    <property type="match status" value="1"/>
</dbReference>
<dbReference type="OrthoDB" id="2645343at2"/>
<reference evidence="2 3" key="1">
    <citation type="submission" date="2018-09" db="EMBL/GenBank/DDBJ databases">
        <title>Murine metabolic-syndrome-specific gut microbial biobank.</title>
        <authorList>
            <person name="Liu C."/>
        </authorList>
    </citation>
    <scope>NUCLEOTIDE SEQUENCE [LARGE SCALE GENOMIC DNA]</scope>
    <source>
        <strain evidence="2 3">0.1xD8-82</strain>
    </source>
</reference>
<dbReference type="PROSITE" id="PS50943">
    <property type="entry name" value="HTH_CROC1"/>
    <property type="match status" value="1"/>
</dbReference>
<evidence type="ECO:0000313" key="3">
    <source>
        <dbReference type="Proteomes" id="UP000280696"/>
    </source>
</evidence>
<sequence length="84" mass="9355">MKIYWNGTSKNIIGPKIKQLRTSQGLSQAALAVRLQLLGMECSDLTILRIEQGSRFVPDYEVAILAEYFHISTDELLGKGETGQ</sequence>
<dbReference type="AlphaFoldDB" id="A0A3A9ARU9"/>
<comment type="caution">
    <text evidence="2">The sequence shown here is derived from an EMBL/GenBank/DDBJ whole genome shotgun (WGS) entry which is preliminary data.</text>
</comment>
<dbReference type="InterPro" id="IPR010982">
    <property type="entry name" value="Lambda_DNA-bd_dom_sf"/>
</dbReference>
<feature type="domain" description="HTH cro/C1-type" evidence="1">
    <location>
        <begin position="17"/>
        <end position="76"/>
    </location>
</feature>
<dbReference type="EMBL" id="RAYQ01000001">
    <property type="protein sequence ID" value="RKI94260.1"/>
    <property type="molecule type" value="Genomic_DNA"/>
</dbReference>
<keyword evidence="3" id="KW-1185">Reference proteome</keyword>
<dbReference type="InterPro" id="IPR001387">
    <property type="entry name" value="Cro/C1-type_HTH"/>
</dbReference>
<organism evidence="2 3">
    <name type="scientific">Parablautia intestinalis</name>
    <dbReference type="NCBI Taxonomy" id="2320100"/>
    <lineage>
        <taxon>Bacteria</taxon>
        <taxon>Bacillati</taxon>
        <taxon>Bacillota</taxon>
        <taxon>Clostridia</taxon>
        <taxon>Lachnospirales</taxon>
        <taxon>Lachnospiraceae</taxon>
        <taxon>Parablautia</taxon>
    </lineage>
</organism>
<dbReference type="Pfam" id="PF13560">
    <property type="entry name" value="HTH_31"/>
    <property type="match status" value="1"/>
</dbReference>
<gene>
    <name evidence="2" type="ORF">D7V94_01535</name>
</gene>